<dbReference type="InterPro" id="IPR027417">
    <property type="entry name" value="P-loop_NTPase"/>
</dbReference>
<evidence type="ECO:0000256" key="22">
    <source>
        <dbReference type="ARBA" id="ARBA00022806"/>
    </source>
</evidence>
<protein>
    <recommendedName>
        <fullName evidence="6">Genome polyprotein</fullName>
    </recommendedName>
</protein>
<dbReference type="InterPro" id="IPR001456">
    <property type="entry name" value="HC-pro"/>
</dbReference>
<evidence type="ECO:0000256" key="25">
    <source>
        <dbReference type="ARBA" id="ARBA00022844"/>
    </source>
</evidence>
<feature type="active site" description="For helper component proteinase activity" evidence="32">
    <location>
        <position position="963"/>
    </location>
</feature>
<reference evidence="41" key="1">
    <citation type="journal article" date="2017" name="Plant Dis.">
        <title>Papaya ringspot virus Populations From East Timorese and Northern Australian Cucurbit Crops: Biological and Molecular Properties, and Absence of Genetic Connectivity.</title>
        <authorList>
            <person name="Maina S."/>
            <person name="Coutts B.A."/>
            <person name="Edwards O.R."/>
            <person name="de Almeida L."/>
            <person name="Ximenes A."/>
            <person name="Jones R.A.C."/>
        </authorList>
    </citation>
    <scope>NUCLEOTIDE SEQUENCE</scope>
    <source>
        <strain evidence="41">TM29</strain>
    </source>
</reference>
<keyword evidence="8" id="KW-0696">RNA-directed RNA polymerase</keyword>
<evidence type="ECO:0000256" key="21">
    <source>
        <dbReference type="ARBA" id="ARBA00022801"/>
    </source>
</evidence>
<dbReference type="InterPro" id="IPR001650">
    <property type="entry name" value="Helicase_C-like"/>
</dbReference>
<dbReference type="CDD" id="cd23175">
    <property type="entry name" value="ps-ssRNAv_Potyviridae_RdRp"/>
    <property type="match status" value="1"/>
</dbReference>
<dbReference type="Pfam" id="PF00863">
    <property type="entry name" value="Peptidase_C4"/>
    <property type="match status" value="1"/>
</dbReference>
<dbReference type="Pfam" id="PF01577">
    <property type="entry name" value="Peptidase_S30"/>
    <property type="match status" value="1"/>
</dbReference>
<dbReference type="InterPro" id="IPR039560">
    <property type="entry name" value="Potyvirid-P3"/>
</dbReference>
<keyword evidence="20" id="KW-0547">Nucleotide-binding</keyword>
<dbReference type="InterPro" id="IPR001592">
    <property type="entry name" value="Poty_coat"/>
</dbReference>
<sequence length="3358" mass="382718">MSSLYQLQPIALQDRLLSHKRGRGWIEHKLERKGERGNTRHVGEFVISEGAKILQLVQIGNAEVGRAFLEGSRRTRADIFEIVKKTMVGHLGYDFECEQWYCYSCDRTSDKYFKKCDCGEKYYYSERNLIKTMHDLMYQFDMSASEIDQVGYDYLAEAVDFAEQSSTKPKVPVPAEPEFVETIASGDENLLVAPEPEVVPVTAKVEEAWTIQIGEIPVPLVIIRETPVIGGLNGTLKSTGFSLEAETAKPVENTVPQNEVEEAVHLALEVGNEIAEKKPELKLTPYWSASLELHKRVRKHKEHAKIEAIRVRKEEERVRKIFAALEAKLNLKARRQGQAIICDKRGTLKWKKRQQRKKNKVIAQVSDSVVTKIHSNFECETRNLDVALPGVKCATSKKARRKQKQPKLVGSNKVNYVMKNLCDIIIDRNIPVELITKRCRRRIFRKEGKNYVQLRHMDGNNAPRDVSSSPEMEKLFTRLCKFLIRRQSVKAACLTHGSSGLIFRPKFADRIGRHFGEYFITRGRYKGKLFDGRSKLARSVRLHMEQYNDVAEKFWLGFNRAFLRHRKPTDHVCTSDMDVTMCGEVAALATIILFPCHKITCNTCMNRVKGRVIDEVGEDLNCELERLRETLSSYGGSFGHVSTLLDQLNRVLNARNMNDGAFKEVAKKIDEKKESPWTHMTAINNTLIKGSLATGYEFERASDSLREIVRWHLKRTESIKAGSVESFRNKRSGKAHFNPALTCDNQLDRNGNFLWGERQYHAKRFFANYFEKIDHSKGYEYYSQRQNPNGIRKIAIGNLIFSTNLERFRQQMVEHYIDQGPITRECIALRNNNYVHVCSCVTLDDGTPATSELKTPTKNHIVLGNSGDPKYVDLPTLESDSMYIAKRGYCYMNIFLAMLINIPENEAKDFTKRVRDLVGSKLGEWPTMLDVATCANQLIIFHPDAANAELPRILVDHRQKTMHVVDSFGSVDSGYHILKANTVNQLIQFAREPLDSEMKHYIVGGEFDPTTSCLHQLIRVIYKPHELRNLLRNEPYLIVIALMSPSVLLTLFNSGAIEHALNYWIKRDQDVVEVIVLVEQLCRKVTLARTILEQFNEIRQNARDIHELMDRNNKPWISYDRSLELLSVYANSQLTDEGLLKQGFSTLDPRLREAVEKTYAALLQEEWRALSLFQKLHLRYFAFKSQPSFSEYLKPKGRADLKIVYDFSPKYCVHEVGKALLQPIKAGAEITSRLINGCGTFIRKSAARGCAYIFKDLFQFVHVVLVLSILLQIFRSAQGIATEHIQLKQAKAEVEKQKDFDRLEALYAELCVKIGEQPTTEEFLDFVMEREPRLKDQVYNLIHIPVIHQAKSDNEKKLEQVIAFITLILMMIDVDKSDCVYRILNKFKGVINSCNTNVYHQSLDDIRDFYEDKQLTIDFDITGESQINRGPIDVTFEKWWDNQLSNNNTIGHYRIGGTFVEFSRSNAATVASEIAHSPEREFLVRGAVGSGKSTNLPFLLSKHGSVLLIEPTRPLCENVCKQLRGEPFHCNPTIRMRGLTAFGSTNITIMTSGFALHYYAHNLQQLRLFDFIIFDECHVIDSQAMAFYCLMEGNAIEKKVLKVSATPPGREVEFSTQFPTKIVTEQSISFKQLVDNFGTGANSDVTAFADNILVYVASYNEVDQLSKLLSDKGYLVTKIDGRTMKVGKTEISTSGTKSKKHFIVATNIIENGVTLDIEAVIDFGMKVVPEMDSDNRMIRYSKQAISFGERIQRLGRVGRHKEGIALRIGHTEKGIQEIPEMAATEAAFLSFTYGLPVMTHNVGLSLLKNCTVRQARTMQQYELSPFFTQNLVNFDGTVHPKIDVLLRPYKLRDCEIRLSEAAIPHGVQSIWMSAREYEAVGGRLCLESDVRIPFLIKDVPERLYKELWDVVQTYKRDFTFGRISSVSAGKIAYTLRTDVYSIPRTLITIDKLIESENMKHAHFKAMTSCTGLNSSFSLLGVINTIQSRYLVDHSVENIRKLQLAKAQIQQLEAHVQENNVENLIQSLGAVRAVYHQSVDGVKHIKRELGLKGVWDGSLMIKDAIVCGFTMAGGAMLLYQHFRDKLTNVHVFHQGFSARQRQKLRFKSAANAKLGREVYGDDGTIEHYFGEAYTKKGNKKGKMHGMGVKTRKFVATYGFKPEDYSYVRYLDPLTGETLDESPQTDISMVQEHFGDVRSKYMESDSFDRQSLIANNVIKAYYVRNSAKTALEVDLTPHNPLKVCDTKLTIAGFPDREAELRQTGPPRTIMVDQVPPPTKSVHHEGKSLCQGMRNYNGIASVVCHLKNTSGDGRSLFGVGYNSFIITNRHLFKENNGELIVKSQHGKFVVKNTTTLRIAPVGKTDLLIIRMPRDFPPFHSRARFRAMKAGDKVCMIGVDYQENHIASKVSETSIISEGTGEFGCHWISTNDGDCGNPLVSVSDGYIVGLHSLSTSTGDQNFFAKIPAFFEEKVLKRIDDLTWSKHWSYNVNELSWGALKVWESRPEAIFNAQKEINQLNVFEQSGSRWLFDKLHGNLKGVSSSSSNLVTKHVVKGICPLFRNYLECDEEAKAFFTPLMGHYMKSVLSKEAYVKDLLKYSSDIIVGEVDHDVFEESVAQVVELLNDHECPELEYVTDSEVIIQALNMDAAVGALYTGKKRKYFEGSTVEHRQALVRKSCERLYEGRMGVWNGSLKAELRPAEKVLAKKTRSFTAAPLDTLLGAKVCVDDFNNWFYSKNMECPWTVGMTKFYKGWDEFLRKFPDGWVYCDADGSQFDSSLTPYLLNAVLSIRLWAMEDWDIGAQMLKNLYGEITYTPILTPDGTIVKKFKGNNSGQPSTVVDNTLMVLITMYYALRKAGYDTKAQEDMCVFYINGDDLCIAIHPDHEHVLDSFSSSFAELGLKYDFTQRHRNKQDLWFMSHRGILIDDIYVPKLEPERIVAILEWDKSKLPEHRLEAITAAMIESWGYGELTHQIRRFYQWVLEQAPFNELAKQGRAPYVSEVGLRRLYTSERGSMEELEAYIDKYFERERGDSPELLVYHESKSTDDYQLICSGSTHVFHQSKNEAVDAGMNDKLKEKEKQKEKEKEKQKDKDNDGASDGNDVSTSTKTGERDRDVNAGTSGTFTVPRIKSFTDKMILPRIKGKTVLNLNHLLQYNPQQIDISNTRATQTQFEKWYEGVRNDYGLNDNEMQVMLNGLMVWCIENGTSPDISGVWVMMDGETQVDYPIKPLIEHATPSFRQIMAHFSNAAEAYIAKRNATERYMPRYGIKRNATERYMPRYGIKRNLTDISLARYAFDFYEVNSKTPDRAREAHMQMKAAALRNTGRRMFGIDGSVSNKEENTERHTVEDVNRDMHSLLGMRN</sequence>
<feature type="domain" description="Helicase ATP-binding" evidence="36">
    <location>
        <begin position="1473"/>
        <end position="1625"/>
    </location>
</feature>
<keyword evidence="7" id="KW-0941">Suppressor of RNA silencing</keyword>
<dbReference type="Pfam" id="PF00851">
    <property type="entry name" value="Peptidase_C6"/>
    <property type="match status" value="1"/>
</dbReference>
<dbReference type="PROSITE" id="PS51194">
    <property type="entry name" value="HELICASE_CTER"/>
    <property type="match status" value="1"/>
</dbReference>
<dbReference type="GO" id="GO:0039694">
    <property type="term" value="P:viral RNA genome replication"/>
    <property type="evidence" value="ECO:0007669"/>
    <property type="project" value="InterPro"/>
</dbReference>
<dbReference type="InterPro" id="IPR043502">
    <property type="entry name" value="DNA/RNA_pol_sf"/>
</dbReference>
<dbReference type="GO" id="GO:0042025">
    <property type="term" value="C:host cell nucleus"/>
    <property type="evidence" value="ECO:0007669"/>
    <property type="project" value="UniProtKB-SubCell"/>
</dbReference>
<feature type="active site" description="For helper component proteinase activity" evidence="32">
    <location>
        <position position="890"/>
    </location>
</feature>
<keyword evidence="13" id="KW-0167">Capsid protein</keyword>
<evidence type="ECO:0000259" key="38">
    <source>
        <dbReference type="PROSITE" id="PS51436"/>
    </source>
</evidence>
<dbReference type="Gene3D" id="3.90.70.150">
    <property type="entry name" value="Helper component proteinase"/>
    <property type="match status" value="1"/>
</dbReference>
<keyword evidence="15" id="KW-0945">Host-virus interaction</keyword>
<evidence type="ECO:0000256" key="28">
    <source>
        <dbReference type="ARBA" id="ARBA00029405"/>
    </source>
</evidence>
<feature type="domain" description="Peptidase C4" evidence="38">
    <location>
        <begin position="2283"/>
        <end position="2499"/>
    </location>
</feature>
<name>A0A220QKJ2_PRSVW</name>
<evidence type="ECO:0000256" key="17">
    <source>
        <dbReference type="ARBA" id="ARBA00022670"/>
    </source>
</evidence>
<evidence type="ECO:0000256" key="3">
    <source>
        <dbReference type="ARBA" id="ARBA00004147"/>
    </source>
</evidence>
<dbReference type="SMART" id="SM00490">
    <property type="entry name" value="HELICc"/>
    <property type="match status" value="1"/>
</dbReference>
<comment type="function">
    <text evidence="29">Has helicase activity. It may be involved in replication.</text>
</comment>
<dbReference type="Pfam" id="PF12523">
    <property type="entry name" value="DUF3725"/>
    <property type="match status" value="1"/>
</dbReference>
<feature type="region of interest" description="Disordered" evidence="34">
    <location>
        <begin position="3059"/>
        <end position="3119"/>
    </location>
</feature>
<dbReference type="GO" id="GO:0044161">
    <property type="term" value="C:host cell cytoplasmic vesicle"/>
    <property type="evidence" value="ECO:0007669"/>
    <property type="project" value="UniProtKB-SubCell"/>
</dbReference>
<feature type="domain" description="Helicase C-terminal" evidence="37">
    <location>
        <begin position="1644"/>
        <end position="1803"/>
    </location>
</feature>
<proteinExistence type="inferred from homology"/>
<comment type="function">
    <text evidence="31">Mediates the cap-independent, EIF4E-dependent translation of viral genomic RNAs. Binds to the cap-binding site of host EIF4E and thus interferes with the host EIF4E-dependent mRNA export and translation. VPg-RNA directly binds EIF4E and is a template for transcription. Also forms trimeric complexes with EIF4E-EIF4G, which are templates for translation.</text>
</comment>
<dbReference type="InterPro" id="IPR011545">
    <property type="entry name" value="DEAD/DEAH_box_helicase_dom"/>
</dbReference>
<dbReference type="PROSITE" id="PS51871">
    <property type="entry name" value="PV_P1_PRO"/>
    <property type="match status" value="1"/>
</dbReference>
<evidence type="ECO:0000256" key="31">
    <source>
        <dbReference type="ARBA" id="ARBA00045403"/>
    </source>
</evidence>
<dbReference type="Gene3D" id="3.30.70.270">
    <property type="match status" value="1"/>
</dbReference>
<dbReference type="GO" id="GO:0004197">
    <property type="term" value="F:cysteine-type endopeptidase activity"/>
    <property type="evidence" value="ECO:0007669"/>
    <property type="project" value="InterPro"/>
</dbReference>
<dbReference type="InterPro" id="IPR001205">
    <property type="entry name" value="RNA-dir_pol_C"/>
</dbReference>
<keyword evidence="12" id="KW-0597">Phosphoprotein</keyword>
<feature type="domain" description="RdRp catalytic" evidence="35">
    <location>
        <begin position="2761"/>
        <end position="2885"/>
    </location>
</feature>
<dbReference type="SUPFAM" id="SSF50494">
    <property type="entry name" value="Trypsin-like serine proteases"/>
    <property type="match status" value="1"/>
</dbReference>
<evidence type="ECO:0000259" key="40">
    <source>
        <dbReference type="PROSITE" id="PS51871"/>
    </source>
</evidence>
<dbReference type="Pfam" id="PF08440">
    <property type="entry name" value="Poty_PP"/>
    <property type="match status" value="1"/>
</dbReference>
<dbReference type="InterPro" id="IPR001730">
    <property type="entry name" value="Potyv_NIa-pro_dom"/>
</dbReference>
<keyword evidence="14" id="KW-1048">Host nucleus</keyword>
<evidence type="ECO:0000256" key="20">
    <source>
        <dbReference type="ARBA" id="ARBA00022741"/>
    </source>
</evidence>
<evidence type="ECO:0000256" key="19">
    <source>
        <dbReference type="ARBA" id="ARBA00022695"/>
    </source>
</evidence>
<evidence type="ECO:0000256" key="7">
    <source>
        <dbReference type="ARBA" id="ARBA00022463"/>
    </source>
</evidence>
<feature type="domain" description="Peptidase C6" evidence="39">
    <location>
        <begin position="882"/>
        <end position="1004"/>
    </location>
</feature>
<dbReference type="GO" id="GO:0003723">
    <property type="term" value="F:RNA binding"/>
    <property type="evidence" value="ECO:0007669"/>
    <property type="project" value="InterPro"/>
</dbReference>
<evidence type="ECO:0000256" key="13">
    <source>
        <dbReference type="ARBA" id="ARBA00022561"/>
    </source>
</evidence>
<dbReference type="GO" id="GO:0005198">
    <property type="term" value="F:structural molecule activity"/>
    <property type="evidence" value="ECO:0007669"/>
    <property type="project" value="InterPro"/>
</dbReference>
<evidence type="ECO:0000256" key="6">
    <source>
        <dbReference type="ARBA" id="ARBA00020107"/>
    </source>
</evidence>
<evidence type="ECO:0000256" key="10">
    <source>
        <dbReference type="ARBA" id="ARBA00022497"/>
    </source>
</evidence>
<evidence type="ECO:0000256" key="2">
    <source>
        <dbReference type="ARBA" id="ARBA00001848"/>
    </source>
</evidence>
<comment type="function">
    <text evidence="28">Involved in aphid transmission, cell-to-cell and systemis movement, encapsidation of the viral RNA and in the regulation of viral RNA amplification.</text>
</comment>
<evidence type="ECO:0000256" key="23">
    <source>
        <dbReference type="ARBA" id="ARBA00022807"/>
    </source>
</evidence>
<keyword evidence="25" id="KW-0946">Virion</keyword>
<evidence type="ECO:0000256" key="29">
    <source>
        <dbReference type="ARBA" id="ARBA00029422"/>
    </source>
</evidence>
<dbReference type="InterPro" id="IPR043504">
    <property type="entry name" value="Peptidase_S1_PA_chymotrypsin"/>
</dbReference>
<dbReference type="Pfam" id="PF00270">
    <property type="entry name" value="DEAD"/>
    <property type="match status" value="1"/>
</dbReference>
<dbReference type="PANTHER" id="PTHR43519">
    <property type="entry name" value="ATP-DEPENDENT RNA HELICASE HRPB"/>
    <property type="match status" value="1"/>
</dbReference>
<keyword evidence="23" id="KW-0788">Thiol protease</keyword>
<evidence type="ECO:0000256" key="27">
    <source>
        <dbReference type="ARBA" id="ARBA00023280"/>
    </source>
</evidence>
<evidence type="ECO:0000256" key="30">
    <source>
        <dbReference type="ARBA" id="ARBA00034108"/>
    </source>
</evidence>
<evidence type="ECO:0000256" key="11">
    <source>
        <dbReference type="ARBA" id="ARBA00022520"/>
    </source>
</evidence>
<dbReference type="Pfam" id="PF00767">
    <property type="entry name" value="Poty_coat"/>
    <property type="match status" value="1"/>
</dbReference>
<feature type="compositionally biased region" description="Basic and acidic residues" evidence="34">
    <location>
        <begin position="3059"/>
        <end position="3091"/>
    </location>
</feature>
<dbReference type="PROSITE" id="PS51192">
    <property type="entry name" value="HELICASE_ATP_BIND_1"/>
    <property type="match status" value="1"/>
</dbReference>
<evidence type="ECO:0000259" key="35">
    <source>
        <dbReference type="PROSITE" id="PS50507"/>
    </source>
</evidence>
<dbReference type="InterPro" id="IPR013648">
    <property type="entry name" value="PP_Potyviridae"/>
</dbReference>
<keyword evidence="26" id="KW-0693">Viral RNA replication</keyword>
<dbReference type="InterPro" id="IPR043128">
    <property type="entry name" value="Rev_trsase/Diguanyl_cyclase"/>
</dbReference>
<organismHost>
    <name type="scientific">Cucurbita pepo</name>
    <name type="common">Vegetable marrow</name>
    <name type="synonym">Summer squash</name>
    <dbReference type="NCBI Taxonomy" id="3663"/>
</organismHost>
<accession>A0A220QKJ2</accession>
<evidence type="ECO:0000259" key="36">
    <source>
        <dbReference type="PROSITE" id="PS51192"/>
    </source>
</evidence>
<dbReference type="PANTHER" id="PTHR43519:SF1">
    <property type="entry name" value="ATP-DEPENDENT RNA HELICASE HRPB"/>
    <property type="match status" value="1"/>
</dbReference>
<evidence type="ECO:0000256" key="24">
    <source>
        <dbReference type="ARBA" id="ARBA00022840"/>
    </source>
</evidence>
<keyword evidence="18" id="KW-0808">Transferase</keyword>
<dbReference type="PROSITE" id="PS50507">
    <property type="entry name" value="RDRP_SSRNA_POS"/>
    <property type="match status" value="1"/>
</dbReference>
<keyword evidence="27" id="KW-0899">Viral immunoevasion</keyword>
<dbReference type="SMART" id="SM00487">
    <property type="entry name" value="DEXDc"/>
    <property type="match status" value="1"/>
</dbReference>
<dbReference type="Gene3D" id="3.40.50.300">
    <property type="entry name" value="P-loop containing nucleotide triphosphate hydrolases"/>
    <property type="match status" value="2"/>
</dbReference>
<evidence type="ECO:0000256" key="9">
    <source>
        <dbReference type="ARBA" id="ARBA00022488"/>
    </source>
</evidence>
<keyword evidence="19" id="KW-0548">Nucleotidyltransferase</keyword>
<dbReference type="Gene3D" id="2.40.10.10">
    <property type="entry name" value="Trypsin-like serine proteases"/>
    <property type="match status" value="2"/>
</dbReference>
<feature type="domain" description="Peptidase S30" evidence="40">
    <location>
        <begin position="408"/>
        <end position="547"/>
    </location>
</feature>
<dbReference type="GO" id="GO:0006508">
    <property type="term" value="P:proteolysis"/>
    <property type="evidence" value="ECO:0007669"/>
    <property type="project" value="UniProtKB-KW"/>
</dbReference>
<dbReference type="EMBL" id="KX655863">
    <property type="protein sequence ID" value="ASK05489.1"/>
    <property type="molecule type" value="Genomic_RNA"/>
</dbReference>
<dbReference type="InterPro" id="IPR022199">
    <property type="entry name" value="DUF3725"/>
</dbReference>
<dbReference type="PROSITE" id="PS51436">
    <property type="entry name" value="POTYVIRUS_NIA_PRO"/>
    <property type="match status" value="1"/>
</dbReference>
<evidence type="ECO:0000256" key="33">
    <source>
        <dbReference type="RuleBase" id="RU003351"/>
    </source>
</evidence>
<dbReference type="InterPro" id="IPR002540">
    <property type="entry name" value="Pept_S30_P1_potyvir"/>
</dbReference>
<dbReference type="GO" id="GO:0006351">
    <property type="term" value="P:DNA-templated transcription"/>
    <property type="evidence" value="ECO:0007669"/>
    <property type="project" value="InterPro"/>
</dbReference>
<evidence type="ECO:0000256" key="26">
    <source>
        <dbReference type="ARBA" id="ARBA00022953"/>
    </source>
</evidence>
<evidence type="ECO:0000259" key="37">
    <source>
        <dbReference type="PROSITE" id="PS51194"/>
    </source>
</evidence>
<dbReference type="InterPro" id="IPR031159">
    <property type="entry name" value="HC_PRO_CPD_dom"/>
</dbReference>
<keyword evidence="21" id="KW-0378">Hydrolase</keyword>
<keyword evidence="9" id="KW-1036">Host cytoplasmic vesicle</keyword>
<dbReference type="PROSITE" id="PS51744">
    <property type="entry name" value="HC_PRO_CPD"/>
    <property type="match status" value="1"/>
</dbReference>
<dbReference type="GO" id="GO:0052170">
    <property type="term" value="P:symbiont-mediated suppression of host innate immune response"/>
    <property type="evidence" value="ECO:0007669"/>
    <property type="project" value="UniProtKB-KW"/>
</dbReference>
<comment type="similarity">
    <text evidence="5 33">Belongs to the potyviridae genome polyprotein family.</text>
</comment>
<evidence type="ECO:0000256" key="16">
    <source>
        <dbReference type="ARBA" id="ARBA00022632"/>
    </source>
</evidence>
<comment type="catalytic activity">
    <reaction evidence="2">
        <text>Hydrolyzes a Gly-|-Gly bond at its own C-terminus, commonly in the sequence -Tyr-Xaa-Val-Gly-|-Gly, in the processing of the potyviral polyprotein.</text>
        <dbReference type="EC" id="3.4.22.45"/>
    </reaction>
</comment>
<keyword evidence="17" id="KW-0645">Protease</keyword>
<organismHost>
    <name type="scientific">Citrullus lanatus</name>
    <name type="common">Watermelon</name>
    <name type="synonym">Citrullus vulgaris</name>
    <dbReference type="NCBI Taxonomy" id="3654"/>
</organismHost>
<dbReference type="PRINTS" id="PR00966">
    <property type="entry name" value="NIAPOTYPTASE"/>
</dbReference>
<evidence type="ECO:0000256" key="32">
    <source>
        <dbReference type="PROSITE-ProRule" id="PRU01080"/>
    </source>
</evidence>
<evidence type="ECO:0000313" key="41">
    <source>
        <dbReference type="EMBL" id="ASK05489.1"/>
    </source>
</evidence>
<dbReference type="Pfam" id="PF13608">
    <property type="entry name" value="Potyvirid-P3"/>
    <property type="match status" value="1"/>
</dbReference>
<evidence type="ECO:0000256" key="1">
    <source>
        <dbReference type="ARBA" id="ARBA00000785"/>
    </source>
</evidence>
<comment type="subcellular location">
    <subcellularLocation>
        <location evidence="30">Host cytoplasmic vesicle</location>
    </subcellularLocation>
    <subcellularLocation>
        <location evidence="3">Host nucleus</location>
    </subcellularLocation>
    <subcellularLocation>
        <location evidence="4">Virion</location>
    </subcellularLocation>
</comment>
<dbReference type="InterPro" id="IPR007094">
    <property type="entry name" value="RNA-dir_pol_PSvirus"/>
</dbReference>
<dbReference type="GO" id="GO:0004386">
    <property type="term" value="F:helicase activity"/>
    <property type="evidence" value="ECO:0007669"/>
    <property type="project" value="UniProtKB-KW"/>
</dbReference>
<evidence type="ECO:0000259" key="39">
    <source>
        <dbReference type="PROSITE" id="PS51744"/>
    </source>
</evidence>
<keyword evidence="22" id="KW-0347">Helicase</keyword>
<comment type="catalytic activity">
    <reaction evidence="1">
        <text>Hydrolyzes glutaminyl bonds, and activity is further restricted by preferences for the amino acids in P6 - P1' that vary with the species of potyvirus, e.g. Glu-Xaa-Xaa-Tyr-Xaa-Gln-|-(Ser or Gly) for the enzyme from tobacco etch virus. The natural substrate is the viral polyprotein, but other proteins and oligopeptides containing the appropriate consensus sequence are also cleaved.</text>
        <dbReference type="EC" id="3.4.22.44"/>
    </reaction>
</comment>
<dbReference type="InterPro" id="IPR042308">
    <property type="entry name" value="HC_PRO_CPD_sf"/>
</dbReference>
<organismHost>
    <name type="scientific">Momordica charantia</name>
    <name type="common">Bitter gourd</name>
    <name type="synonym">Balsam pear</name>
    <dbReference type="NCBI Taxonomy" id="3673"/>
</organismHost>
<dbReference type="GO" id="GO:0003968">
    <property type="term" value="F:RNA-directed RNA polymerase activity"/>
    <property type="evidence" value="ECO:0007669"/>
    <property type="project" value="UniProtKB-KW"/>
</dbReference>
<evidence type="ECO:0000256" key="8">
    <source>
        <dbReference type="ARBA" id="ARBA00022484"/>
    </source>
</evidence>
<dbReference type="Pfam" id="PF00680">
    <property type="entry name" value="RdRP_1"/>
    <property type="match status" value="1"/>
</dbReference>
<dbReference type="SUPFAM" id="SSF52540">
    <property type="entry name" value="P-loop containing nucleoside triphosphate hydrolases"/>
    <property type="match status" value="2"/>
</dbReference>
<evidence type="ECO:0000256" key="34">
    <source>
        <dbReference type="SAM" id="MobiDB-lite"/>
    </source>
</evidence>
<organism evidence="41">
    <name type="scientific">Papaya ringspot virus (strain W)</name>
    <dbReference type="NCBI Taxonomy" id="12207"/>
    <lineage>
        <taxon>Viruses</taxon>
        <taxon>Riboviria</taxon>
        <taxon>Orthornavirae</taxon>
        <taxon>Pisuviricota</taxon>
        <taxon>Stelpaviricetes</taxon>
        <taxon>Patatavirales</taxon>
        <taxon>Potyviridae</taxon>
        <taxon>Potyvirus</taxon>
        <taxon>Potyvirus papayanuli</taxon>
        <taxon>Papaya ringspot virus</taxon>
    </lineage>
</organism>
<evidence type="ECO:0000256" key="18">
    <source>
        <dbReference type="ARBA" id="ARBA00022679"/>
    </source>
</evidence>
<keyword evidence="11" id="KW-0191">Covalent protein-RNA linkage</keyword>
<keyword evidence="16" id="KW-1090">Inhibition of host innate immune response by virus</keyword>
<evidence type="ECO:0000256" key="14">
    <source>
        <dbReference type="ARBA" id="ARBA00022562"/>
    </source>
</evidence>
<keyword evidence="24" id="KW-0067">ATP-binding</keyword>
<dbReference type="InterPro" id="IPR009003">
    <property type="entry name" value="Peptidase_S1_PA"/>
</dbReference>
<dbReference type="SUPFAM" id="SSF56672">
    <property type="entry name" value="DNA/RNA polymerases"/>
    <property type="match status" value="1"/>
</dbReference>
<dbReference type="GO" id="GO:0019029">
    <property type="term" value="C:helical viral capsid"/>
    <property type="evidence" value="ECO:0007669"/>
    <property type="project" value="UniProtKB-KW"/>
</dbReference>
<evidence type="ECO:0000256" key="4">
    <source>
        <dbReference type="ARBA" id="ARBA00004328"/>
    </source>
</evidence>
<keyword evidence="10" id="KW-1139">Helical capsid protein</keyword>
<evidence type="ECO:0000256" key="12">
    <source>
        <dbReference type="ARBA" id="ARBA00022553"/>
    </source>
</evidence>
<dbReference type="GO" id="GO:0005524">
    <property type="term" value="F:ATP binding"/>
    <property type="evidence" value="ECO:0007669"/>
    <property type="project" value="UniProtKB-KW"/>
</dbReference>
<evidence type="ECO:0000256" key="15">
    <source>
        <dbReference type="ARBA" id="ARBA00022581"/>
    </source>
</evidence>
<dbReference type="Pfam" id="PF00271">
    <property type="entry name" value="Helicase_C"/>
    <property type="match status" value="1"/>
</dbReference>
<dbReference type="InterPro" id="IPR014001">
    <property type="entry name" value="Helicase_ATP-bd"/>
</dbReference>
<evidence type="ECO:0000256" key="5">
    <source>
        <dbReference type="ARBA" id="ARBA00006064"/>
    </source>
</evidence>
<dbReference type="GO" id="GO:0016818">
    <property type="term" value="F:hydrolase activity, acting on acid anhydrides, in phosphorus-containing anhydrides"/>
    <property type="evidence" value="ECO:0007669"/>
    <property type="project" value="InterPro"/>
</dbReference>